<dbReference type="GO" id="GO:0034386">
    <property type="term" value="F:4-aminobutyrate:2-oxoglutarate transaminase activity"/>
    <property type="evidence" value="ECO:0007669"/>
    <property type="project" value="UniProtKB-EC"/>
</dbReference>
<evidence type="ECO:0000313" key="6">
    <source>
        <dbReference type="Proteomes" id="UP000281391"/>
    </source>
</evidence>
<comment type="cofactor">
    <cofactor evidence="1">
        <name>pyridoxal 5'-phosphate</name>
        <dbReference type="ChEBI" id="CHEBI:597326"/>
    </cofactor>
</comment>
<sequence>MKNAELNQRRLDATPRGIGVMCGYYADRAENATLWDVEGNKIIDFAAGIAVLNTGHRHPKVVAAIEHQLKSFTHTAYQIVPYESYVALAERINQRAPIRRTC</sequence>
<dbReference type="GO" id="GO:0042802">
    <property type="term" value="F:identical protein binding"/>
    <property type="evidence" value="ECO:0007669"/>
    <property type="project" value="TreeGrafter"/>
</dbReference>
<keyword evidence="4" id="KW-0663">Pyridoxal phosphate</keyword>
<dbReference type="Gene3D" id="3.40.640.10">
    <property type="entry name" value="Type I PLP-dependent aspartate aminotransferase-like (Major domain)"/>
    <property type="match status" value="1"/>
</dbReference>
<organism evidence="5 6">
    <name type="scientific">Serratia odorifera</name>
    <dbReference type="NCBI Taxonomy" id="618"/>
    <lineage>
        <taxon>Bacteria</taxon>
        <taxon>Pseudomonadati</taxon>
        <taxon>Pseudomonadota</taxon>
        <taxon>Gammaproteobacteria</taxon>
        <taxon>Enterobacterales</taxon>
        <taxon>Yersiniaceae</taxon>
        <taxon>Serratia</taxon>
    </lineage>
</organism>
<dbReference type="Pfam" id="PF00202">
    <property type="entry name" value="Aminotran_3"/>
    <property type="match status" value="1"/>
</dbReference>
<protein>
    <submittedName>
        <fullName evidence="5">4-aminobutyrate aminotransferase PuuE</fullName>
        <ecNumber evidence="5">2.6.1.19</ecNumber>
    </submittedName>
</protein>
<dbReference type="InterPro" id="IPR015421">
    <property type="entry name" value="PyrdxlP-dep_Trfase_major"/>
</dbReference>
<dbReference type="Proteomes" id="UP000281391">
    <property type="component" value="Chromosome"/>
</dbReference>
<evidence type="ECO:0000256" key="4">
    <source>
        <dbReference type="ARBA" id="ARBA00022898"/>
    </source>
</evidence>
<evidence type="ECO:0000256" key="2">
    <source>
        <dbReference type="ARBA" id="ARBA00008954"/>
    </source>
</evidence>
<keyword evidence="5" id="KW-0808">Transferase</keyword>
<dbReference type="SUPFAM" id="SSF53383">
    <property type="entry name" value="PLP-dependent transferases"/>
    <property type="match status" value="1"/>
</dbReference>
<name>A0A447KR58_SEROD</name>
<keyword evidence="3 5" id="KW-0032">Aminotransferase</keyword>
<comment type="similarity">
    <text evidence="2">Belongs to the class-III pyridoxal-phosphate-dependent aminotransferase family.</text>
</comment>
<accession>A0A447KR58</accession>
<dbReference type="InterPro" id="IPR050103">
    <property type="entry name" value="Class-III_PLP-dep_AT"/>
</dbReference>
<dbReference type="Gene3D" id="3.90.1150.10">
    <property type="entry name" value="Aspartate Aminotransferase, domain 1"/>
    <property type="match status" value="1"/>
</dbReference>
<dbReference type="PANTHER" id="PTHR11986">
    <property type="entry name" value="AMINOTRANSFERASE CLASS III"/>
    <property type="match status" value="1"/>
</dbReference>
<dbReference type="EC" id="2.6.1.19" evidence="5"/>
<dbReference type="AlphaFoldDB" id="A0A447KR58"/>
<evidence type="ECO:0000256" key="1">
    <source>
        <dbReference type="ARBA" id="ARBA00001933"/>
    </source>
</evidence>
<dbReference type="InterPro" id="IPR015424">
    <property type="entry name" value="PyrdxlP-dep_Trfase"/>
</dbReference>
<evidence type="ECO:0000256" key="3">
    <source>
        <dbReference type="ARBA" id="ARBA00022576"/>
    </source>
</evidence>
<gene>
    <name evidence="5" type="primary">puuE_1</name>
    <name evidence="5" type="ORF">NCTC11214_02367</name>
</gene>
<dbReference type="EMBL" id="LR134117">
    <property type="protein sequence ID" value="VDZ57245.1"/>
    <property type="molecule type" value="Genomic_DNA"/>
</dbReference>
<reference evidence="5 6" key="1">
    <citation type="submission" date="2018-12" db="EMBL/GenBank/DDBJ databases">
        <authorList>
            <consortium name="Pathogen Informatics"/>
        </authorList>
    </citation>
    <scope>NUCLEOTIDE SEQUENCE [LARGE SCALE GENOMIC DNA]</scope>
    <source>
        <strain evidence="5 6">NCTC11214</strain>
    </source>
</reference>
<evidence type="ECO:0000313" key="5">
    <source>
        <dbReference type="EMBL" id="VDZ57245.1"/>
    </source>
</evidence>
<proteinExistence type="inferred from homology"/>
<dbReference type="GO" id="GO:0030170">
    <property type="term" value="F:pyridoxal phosphate binding"/>
    <property type="evidence" value="ECO:0007669"/>
    <property type="project" value="InterPro"/>
</dbReference>
<dbReference type="KEGG" id="sof:NCTC11214_02367"/>
<dbReference type="InterPro" id="IPR005814">
    <property type="entry name" value="Aminotrans_3"/>
</dbReference>
<dbReference type="PANTHER" id="PTHR11986:SF58">
    <property type="entry name" value="LEUCINE_METHIONINE RACEMASE"/>
    <property type="match status" value="1"/>
</dbReference>
<dbReference type="InterPro" id="IPR015422">
    <property type="entry name" value="PyrdxlP-dep_Trfase_small"/>
</dbReference>